<protein>
    <submittedName>
        <fullName evidence="2">Heterokaryon incompatibility protein-domain-containing protein</fullName>
    </submittedName>
</protein>
<dbReference type="EMBL" id="JAUTDP010000002">
    <property type="protein sequence ID" value="KAK3402324.1"/>
    <property type="molecule type" value="Genomic_DNA"/>
</dbReference>
<evidence type="ECO:0000259" key="1">
    <source>
        <dbReference type="Pfam" id="PF06985"/>
    </source>
</evidence>
<dbReference type="AlphaFoldDB" id="A0AAE0UG99"/>
<dbReference type="InterPro" id="IPR010730">
    <property type="entry name" value="HET"/>
</dbReference>
<dbReference type="PANTHER" id="PTHR24148:SF79">
    <property type="entry name" value="HETEROKARYON INCOMPATIBILITY DOMAIN-CONTAINING PROTEIN"/>
    <property type="match status" value="1"/>
</dbReference>
<dbReference type="Pfam" id="PF26639">
    <property type="entry name" value="Het-6_barrel"/>
    <property type="match status" value="1"/>
</dbReference>
<keyword evidence="3" id="KW-1185">Reference proteome</keyword>
<sequence>MFSYSPLSREKRETRFFRFSSTCQPRPGGLSLELQHGSLDDEALQYRALSYVWVEIEVNGEQFLVGENLHALLRRLHDDQEECWLWADAICIQQSDDEEKSWHVQRMGDIFKNAEMVYSWLGHGSEATDVAMDFFEHWGPRAIKAGVMESRWRQQIDNLEFWYSIWKGQTTGHMDAYGHFDEFVSTLEDQRTDEESQETNLETIPYFDPAHIKGIRETDMGALCYDLIFQETALARQAAILCGTRTIMIEHFEAVLGLLWMFRDQPHLGAFFGRCPVQRGFYERLPSGLYPNKAIRIRQSICRQEFMTLSSILLAFSSPSGRPWYRATDPRDIVYGVFGLLTNDDRCSLGSVDYQNRTWVDLFAQATRRLIVESLTRTDEPEEFTYHIGFCLPRPRDQPNELPSWVPDWRDLPGYRVDMVSHVMAYDYAAGDVLDQDRPGDWLACIRQYTGLSGNGCHMCPLSSDVEDHVWLLALGCNSTGVLLDWLDLEQDNTKDPSFLHMFLHHSQDYYDHDTLPDTVVKIITELLATPWRLERFLPKARSMMDCTNNTLEPHHPTPTDSSDDATATVDEMAQVEPEPLDLKSALKQLTITDARLLVAAMIAESQLSDDEKVTVDETTTQVETGRIGEYKGALEIISISDEKLLIAALICALFCHAKLKQTTFFKTEKGMVGNGIGDVRPGDMLVISQNVDTPFILHPRQEGGVKNSANSEASEGYTLGGEAWVDGIMEGEFMETNPSEEVFDIY</sequence>
<evidence type="ECO:0000313" key="3">
    <source>
        <dbReference type="Proteomes" id="UP001281003"/>
    </source>
</evidence>
<reference evidence="2" key="2">
    <citation type="submission" date="2023-07" db="EMBL/GenBank/DDBJ databases">
        <authorList>
            <consortium name="Lawrence Berkeley National Laboratory"/>
            <person name="Haridas S."/>
            <person name="Hensen N."/>
            <person name="Bonometti L."/>
            <person name="Westerberg I."/>
            <person name="Brannstrom I.O."/>
            <person name="Guillou S."/>
            <person name="Cros-Aarteil S."/>
            <person name="Calhoun S."/>
            <person name="Kuo A."/>
            <person name="Mondo S."/>
            <person name="Pangilinan J."/>
            <person name="Riley R."/>
            <person name="LaButti K."/>
            <person name="Andreopoulos B."/>
            <person name="Lipzen A."/>
            <person name="Chen C."/>
            <person name="Yanf M."/>
            <person name="Daum C."/>
            <person name="Ng V."/>
            <person name="Clum A."/>
            <person name="Steindorff A."/>
            <person name="Ohm R."/>
            <person name="Martin F."/>
            <person name="Silar P."/>
            <person name="Natvig D."/>
            <person name="Lalanne C."/>
            <person name="Gautier V."/>
            <person name="Ament-velasquez S.L."/>
            <person name="Kruys A."/>
            <person name="Hutchinson M.I."/>
            <person name="Powell A.J."/>
            <person name="Barry K."/>
            <person name="Miller A.N."/>
            <person name="Grigoriev I.V."/>
            <person name="Debuchy R."/>
            <person name="Gladieux P."/>
            <person name="Thoren M.H."/>
            <person name="Johannesson H."/>
        </authorList>
    </citation>
    <scope>NUCLEOTIDE SEQUENCE</scope>
    <source>
        <strain evidence="2">FGSC 1904</strain>
    </source>
</reference>
<proteinExistence type="predicted"/>
<dbReference type="InterPro" id="IPR052895">
    <property type="entry name" value="HetReg/Transcr_Mod"/>
</dbReference>
<gene>
    <name evidence="2" type="ORF">B0T20DRAFT_451153</name>
</gene>
<evidence type="ECO:0000313" key="2">
    <source>
        <dbReference type="EMBL" id="KAK3402324.1"/>
    </source>
</evidence>
<dbReference type="PANTHER" id="PTHR24148">
    <property type="entry name" value="ANKYRIN REPEAT DOMAIN-CONTAINING PROTEIN 39 HOMOLOG-RELATED"/>
    <property type="match status" value="1"/>
</dbReference>
<name>A0AAE0UG99_SORBR</name>
<accession>A0AAE0UG99</accession>
<reference evidence="2" key="1">
    <citation type="journal article" date="2023" name="Mol. Phylogenet. Evol.">
        <title>Genome-scale phylogeny and comparative genomics of the fungal order Sordariales.</title>
        <authorList>
            <person name="Hensen N."/>
            <person name="Bonometti L."/>
            <person name="Westerberg I."/>
            <person name="Brannstrom I.O."/>
            <person name="Guillou S."/>
            <person name="Cros-Aarteil S."/>
            <person name="Calhoun S."/>
            <person name="Haridas S."/>
            <person name="Kuo A."/>
            <person name="Mondo S."/>
            <person name="Pangilinan J."/>
            <person name="Riley R."/>
            <person name="LaButti K."/>
            <person name="Andreopoulos B."/>
            <person name="Lipzen A."/>
            <person name="Chen C."/>
            <person name="Yan M."/>
            <person name="Daum C."/>
            <person name="Ng V."/>
            <person name="Clum A."/>
            <person name="Steindorff A."/>
            <person name="Ohm R.A."/>
            <person name="Martin F."/>
            <person name="Silar P."/>
            <person name="Natvig D.O."/>
            <person name="Lalanne C."/>
            <person name="Gautier V."/>
            <person name="Ament-Velasquez S.L."/>
            <person name="Kruys A."/>
            <person name="Hutchinson M.I."/>
            <person name="Powell A.J."/>
            <person name="Barry K."/>
            <person name="Miller A.N."/>
            <person name="Grigoriev I.V."/>
            <person name="Debuchy R."/>
            <person name="Gladieux P."/>
            <person name="Hiltunen Thoren M."/>
            <person name="Johannesson H."/>
        </authorList>
    </citation>
    <scope>NUCLEOTIDE SEQUENCE</scope>
    <source>
        <strain evidence="2">FGSC 1904</strain>
    </source>
</reference>
<feature type="domain" description="Heterokaryon incompatibility" evidence="1">
    <location>
        <begin position="46"/>
        <end position="149"/>
    </location>
</feature>
<organism evidence="2 3">
    <name type="scientific">Sordaria brevicollis</name>
    <dbReference type="NCBI Taxonomy" id="83679"/>
    <lineage>
        <taxon>Eukaryota</taxon>
        <taxon>Fungi</taxon>
        <taxon>Dikarya</taxon>
        <taxon>Ascomycota</taxon>
        <taxon>Pezizomycotina</taxon>
        <taxon>Sordariomycetes</taxon>
        <taxon>Sordariomycetidae</taxon>
        <taxon>Sordariales</taxon>
        <taxon>Sordariaceae</taxon>
        <taxon>Sordaria</taxon>
    </lineage>
</organism>
<dbReference type="Proteomes" id="UP001281003">
    <property type="component" value="Unassembled WGS sequence"/>
</dbReference>
<comment type="caution">
    <text evidence="2">The sequence shown here is derived from an EMBL/GenBank/DDBJ whole genome shotgun (WGS) entry which is preliminary data.</text>
</comment>
<dbReference type="Pfam" id="PF06985">
    <property type="entry name" value="HET"/>
    <property type="match status" value="1"/>
</dbReference>